<dbReference type="SUPFAM" id="SSF100950">
    <property type="entry name" value="NagB/RpiA/CoA transferase-like"/>
    <property type="match status" value="1"/>
</dbReference>
<evidence type="ECO:0000256" key="2">
    <source>
        <dbReference type="ARBA" id="ARBA00022741"/>
    </source>
</evidence>
<evidence type="ECO:0000313" key="7">
    <source>
        <dbReference type="Proteomes" id="UP000199223"/>
    </source>
</evidence>
<dbReference type="Gene3D" id="3.40.50.10420">
    <property type="entry name" value="NagB/RpiA/CoA transferase-like"/>
    <property type="match status" value="1"/>
</dbReference>
<evidence type="ECO:0000256" key="3">
    <source>
        <dbReference type="ARBA" id="ARBA00022840"/>
    </source>
</evidence>
<dbReference type="PANTHER" id="PTHR23407">
    <property type="entry name" value="ATPASE INHIBITOR/5-FORMYLTETRAHYDROFOLATE CYCLO-LIGASE"/>
    <property type="match status" value="1"/>
</dbReference>
<comment type="similarity">
    <text evidence="1 5">Belongs to the 5-formyltetrahydrofolate cyclo-ligase family.</text>
</comment>
<dbReference type="InterPro" id="IPR037171">
    <property type="entry name" value="NagB/RpiA_transferase-like"/>
</dbReference>
<dbReference type="RefSeq" id="WP_092263722.1">
    <property type="nucleotide sequence ID" value="NZ_FNZA01000003.1"/>
</dbReference>
<gene>
    <name evidence="6" type="ORF">SAMN04488058_103200</name>
</gene>
<dbReference type="EC" id="6.3.3.2" evidence="5"/>
<comment type="catalytic activity">
    <reaction evidence="5">
        <text>(6S)-5-formyl-5,6,7,8-tetrahydrofolate + ATP = (6R)-5,10-methenyltetrahydrofolate + ADP + phosphate</text>
        <dbReference type="Rhea" id="RHEA:10488"/>
        <dbReference type="ChEBI" id="CHEBI:30616"/>
        <dbReference type="ChEBI" id="CHEBI:43474"/>
        <dbReference type="ChEBI" id="CHEBI:57455"/>
        <dbReference type="ChEBI" id="CHEBI:57457"/>
        <dbReference type="ChEBI" id="CHEBI:456216"/>
        <dbReference type="EC" id="6.3.3.2"/>
    </reaction>
</comment>
<dbReference type="Pfam" id="PF01812">
    <property type="entry name" value="5-FTHF_cyc-lig"/>
    <property type="match status" value="1"/>
</dbReference>
<name>A0A1H6VYF5_9DEIO</name>
<keyword evidence="6" id="KW-0436">Ligase</keyword>
<dbReference type="InterPro" id="IPR024185">
    <property type="entry name" value="FTHF_cligase-like_sf"/>
</dbReference>
<keyword evidence="2 4" id="KW-0547">Nucleotide-binding</keyword>
<evidence type="ECO:0000313" key="6">
    <source>
        <dbReference type="EMBL" id="SEJ05055.1"/>
    </source>
</evidence>
<dbReference type="GO" id="GO:0035999">
    <property type="term" value="P:tetrahydrofolate interconversion"/>
    <property type="evidence" value="ECO:0007669"/>
    <property type="project" value="TreeGrafter"/>
</dbReference>
<comment type="cofactor">
    <cofactor evidence="5">
        <name>Mg(2+)</name>
        <dbReference type="ChEBI" id="CHEBI:18420"/>
    </cofactor>
</comment>
<dbReference type="GO" id="GO:0005524">
    <property type="term" value="F:ATP binding"/>
    <property type="evidence" value="ECO:0007669"/>
    <property type="project" value="UniProtKB-KW"/>
</dbReference>
<dbReference type="GO" id="GO:0030272">
    <property type="term" value="F:5-formyltetrahydrofolate cyclo-ligase activity"/>
    <property type="evidence" value="ECO:0007669"/>
    <property type="project" value="UniProtKB-EC"/>
</dbReference>
<reference evidence="7" key="1">
    <citation type="submission" date="2016-10" db="EMBL/GenBank/DDBJ databases">
        <authorList>
            <person name="Varghese N."/>
            <person name="Submissions S."/>
        </authorList>
    </citation>
    <scope>NUCLEOTIDE SEQUENCE [LARGE SCALE GENOMIC DNA]</scope>
    <source>
        <strain evidence="7">CGMCC 1.10218</strain>
    </source>
</reference>
<keyword evidence="5" id="KW-0460">Magnesium</keyword>
<dbReference type="Proteomes" id="UP000199223">
    <property type="component" value="Unassembled WGS sequence"/>
</dbReference>
<sequence>MEGHEAATAPADTAPKTEWRAWAFTRRRTLPDESEAVTGHLRAFLTARGARRVLAYHALPGEPDVSGLRADFELLTTRTRYKPARHLTLHPWDSATEPSRFGYLQPPADAPQFALGAVDAVLLPGLAYDRRGVRLGYGGGFYDRLLPGYAGLVVGVVWSPLLVPTLPSEPHDCRAGWLATESGVGAASSPPLG</sequence>
<keyword evidence="7" id="KW-1185">Reference proteome</keyword>
<keyword evidence="5" id="KW-0479">Metal-binding</keyword>
<feature type="binding site" evidence="4">
    <location>
        <begin position="134"/>
        <end position="142"/>
    </location>
    <ligand>
        <name>ATP</name>
        <dbReference type="ChEBI" id="CHEBI:30616"/>
    </ligand>
</feature>
<accession>A0A1H6VYF5</accession>
<protein>
    <recommendedName>
        <fullName evidence="5">5-formyltetrahydrofolate cyclo-ligase</fullName>
        <ecNumber evidence="5">6.3.3.2</ecNumber>
    </recommendedName>
</protein>
<evidence type="ECO:0000256" key="1">
    <source>
        <dbReference type="ARBA" id="ARBA00010638"/>
    </source>
</evidence>
<evidence type="ECO:0000256" key="4">
    <source>
        <dbReference type="PIRSR" id="PIRSR006806-1"/>
    </source>
</evidence>
<organism evidence="6 7">
    <name type="scientific">Deinococcus reticulitermitis</name>
    <dbReference type="NCBI Taxonomy" id="856736"/>
    <lineage>
        <taxon>Bacteria</taxon>
        <taxon>Thermotogati</taxon>
        <taxon>Deinococcota</taxon>
        <taxon>Deinococci</taxon>
        <taxon>Deinococcales</taxon>
        <taxon>Deinococcaceae</taxon>
        <taxon>Deinococcus</taxon>
    </lineage>
</organism>
<dbReference type="InterPro" id="IPR002698">
    <property type="entry name" value="FTHF_cligase"/>
</dbReference>
<evidence type="ECO:0000256" key="5">
    <source>
        <dbReference type="RuleBase" id="RU361279"/>
    </source>
</evidence>
<dbReference type="PIRSF" id="PIRSF006806">
    <property type="entry name" value="FTHF_cligase"/>
    <property type="match status" value="1"/>
</dbReference>
<dbReference type="AlphaFoldDB" id="A0A1H6VYF5"/>
<dbReference type="NCBIfam" id="TIGR02727">
    <property type="entry name" value="MTHFS_bact"/>
    <property type="match status" value="1"/>
</dbReference>
<keyword evidence="3 4" id="KW-0067">ATP-binding</keyword>
<dbReference type="GO" id="GO:0009396">
    <property type="term" value="P:folic acid-containing compound biosynthetic process"/>
    <property type="evidence" value="ECO:0007669"/>
    <property type="project" value="TreeGrafter"/>
</dbReference>
<dbReference type="PANTHER" id="PTHR23407:SF1">
    <property type="entry name" value="5-FORMYLTETRAHYDROFOLATE CYCLO-LIGASE"/>
    <property type="match status" value="1"/>
</dbReference>
<dbReference type="EMBL" id="FNZA01000003">
    <property type="protein sequence ID" value="SEJ05055.1"/>
    <property type="molecule type" value="Genomic_DNA"/>
</dbReference>
<proteinExistence type="inferred from homology"/>
<dbReference type="OrthoDB" id="9801938at2"/>
<dbReference type="GO" id="GO:0046872">
    <property type="term" value="F:metal ion binding"/>
    <property type="evidence" value="ECO:0007669"/>
    <property type="project" value="UniProtKB-KW"/>
</dbReference>
<dbReference type="STRING" id="856736.SAMN04488058_103200"/>
<feature type="binding site" evidence="4">
    <location>
        <position position="62"/>
    </location>
    <ligand>
        <name>substrate</name>
    </ligand>
</feature>